<dbReference type="EMBL" id="LAZR01046378">
    <property type="protein sequence ID" value="KKK96669.1"/>
    <property type="molecule type" value="Genomic_DNA"/>
</dbReference>
<sequence>MWLSIREVWDMGQTIAQFDRKTERGEDQSAHSNVIYIEWFDRSLALCIRMGDTPVFDAYWDYEWITVRTFRRGAWLVKYDELWRQAETKRRLQKYIDRRKNFDHI</sequence>
<name>A0A0F9C299_9ZZZZ</name>
<proteinExistence type="predicted"/>
<dbReference type="AlphaFoldDB" id="A0A0F9C299"/>
<evidence type="ECO:0000313" key="1">
    <source>
        <dbReference type="EMBL" id="KKK96669.1"/>
    </source>
</evidence>
<gene>
    <name evidence="1" type="ORF">LCGC14_2660450</name>
</gene>
<comment type="caution">
    <text evidence="1">The sequence shown here is derived from an EMBL/GenBank/DDBJ whole genome shotgun (WGS) entry which is preliminary data.</text>
</comment>
<organism evidence="1">
    <name type="scientific">marine sediment metagenome</name>
    <dbReference type="NCBI Taxonomy" id="412755"/>
    <lineage>
        <taxon>unclassified sequences</taxon>
        <taxon>metagenomes</taxon>
        <taxon>ecological metagenomes</taxon>
    </lineage>
</organism>
<protein>
    <submittedName>
        <fullName evidence="1">Uncharacterized protein</fullName>
    </submittedName>
</protein>
<reference evidence="1" key="1">
    <citation type="journal article" date="2015" name="Nature">
        <title>Complex archaea that bridge the gap between prokaryotes and eukaryotes.</title>
        <authorList>
            <person name="Spang A."/>
            <person name="Saw J.H."/>
            <person name="Jorgensen S.L."/>
            <person name="Zaremba-Niedzwiedzka K."/>
            <person name="Martijn J."/>
            <person name="Lind A.E."/>
            <person name="van Eijk R."/>
            <person name="Schleper C."/>
            <person name="Guy L."/>
            <person name="Ettema T.J."/>
        </authorList>
    </citation>
    <scope>NUCLEOTIDE SEQUENCE</scope>
</reference>
<accession>A0A0F9C299</accession>